<evidence type="ECO:0000313" key="2">
    <source>
        <dbReference type="EMBL" id="AFM14769.1"/>
    </source>
</evidence>
<keyword evidence="3" id="KW-1185">Reference proteome</keyword>
<feature type="region of interest" description="Disordered" evidence="1">
    <location>
        <begin position="1"/>
        <end position="21"/>
    </location>
</feature>
<dbReference type="KEGG" id="tpx:Turpa_4136"/>
<proteinExistence type="predicted"/>
<evidence type="ECO:0000256" key="1">
    <source>
        <dbReference type="SAM" id="MobiDB-lite"/>
    </source>
</evidence>
<reference evidence="2 3" key="1">
    <citation type="submission" date="2012-06" db="EMBL/GenBank/DDBJ databases">
        <title>The complete chromosome of genome of Turneriella parva DSM 21527.</title>
        <authorList>
            <consortium name="US DOE Joint Genome Institute (JGI-PGF)"/>
            <person name="Lucas S."/>
            <person name="Han J."/>
            <person name="Lapidus A."/>
            <person name="Bruce D."/>
            <person name="Goodwin L."/>
            <person name="Pitluck S."/>
            <person name="Peters L."/>
            <person name="Kyrpides N."/>
            <person name="Mavromatis K."/>
            <person name="Ivanova N."/>
            <person name="Mikhailova N."/>
            <person name="Chertkov O."/>
            <person name="Detter J.C."/>
            <person name="Tapia R."/>
            <person name="Han C."/>
            <person name="Land M."/>
            <person name="Hauser L."/>
            <person name="Markowitz V."/>
            <person name="Cheng J.-F."/>
            <person name="Hugenholtz P."/>
            <person name="Woyke T."/>
            <person name="Wu D."/>
            <person name="Gronow S."/>
            <person name="Wellnitz S."/>
            <person name="Brambilla E."/>
            <person name="Klenk H.-P."/>
            <person name="Eisen J.A."/>
        </authorList>
    </citation>
    <scope>NUCLEOTIDE SEQUENCE [LARGE SCALE GENOMIC DNA]</scope>
    <source>
        <strain evidence="3">ATCC BAA-1111 / DSM 21527 / NCTC 11395 / H</strain>
    </source>
</reference>
<organism evidence="2 3">
    <name type="scientific">Turneriella parva (strain ATCC BAA-1111 / DSM 21527 / NCTC 11395 / H)</name>
    <name type="common">Leptospira parva</name>
    <dbReference type="NCBI Taxonomy" id="869212"/>
    <lineage>
        <taxon>Bacteria</taxon>
        <taxon>Pseudomonadati</taxon>
        <taxon>Spirochaetota</taxon>
        <taxon>Spirochaetia</taxon>
        <taxon>Leptospirales</taxon>
        <taxon>Leptospiraceae</taxon>
        <taxon>Turneriella</taxon>
    </lineage>
</organism>
<dbReference type="EMBL" id="CP002959">
    <property type="protein sequence ID" value="AFM14769.1"/>
    <property type="molecule type" value="Genomic_DNA"/>
</dbReference>
<dbReference type="AlphaFoldDB" id="I4BBW2"/>
<dbReference type="Proteomes" id="UP000006048">
    <property type="component" value="Chromosome"/>
</dbReference>
<protein>
    <submittedName>
        <fullName evidence="2">Uncharacterized protein</fullName>
    </submittedName>
</protein>
<dbReference type="HOGENOM" id="CLU_1151400_0_0_12"/>
<evidence type="ECO:0000313" key="3">
    <source>
        <dbReference type="Proteomes" id="UP000006048"/>
    </source>
</evidence>
<dbReference type="STRING" id="869212.Turpa_4136"/>
<name>I4BBW2_TURPD</name>
<sequence length="241" mass="26593">MKAKRTSKTKTPARRSKTRLLRPKKGALAVTKAKKAAPKKKLKPVQGSAAAMLAANPSAADILPPLSPFAALADEHSLATAWDIIGDEEYLLDDEVWNTLYNRIKLQLLQASYSFRIETDGDAISAYAVTPMPAFRADNEPGFMKTGSFTLLRPELPGVVFDLKISANDQGLMLDWLLKRNEPSFNTGHIALYCEGELIEAVNLQQGRCQLNLTRDDLGDVVFYFLDAESGKQVKILELNV</sequence>
<accession>I4BBW2</accession>
<gene>
    <name evidence="2" type="ordered locus">Turpa_4136</name>
</gene>